<dbReference type="InterPro" id="IPR029058">
    <property type="entry name" value="AB_hydrolase_fold"/>
</dbReference>
<name>A0A9J6GVG2_HAELO</name>
<keyword evidence="4" id="KW-0325">Glycoprotein</keyword>
<accession>A0A9J6GVG2</accession>
<dbReference type="GO" id="GO:0005886">
    <property type="term" value="C:plasma membrane"/>
    <property type="evidence" value="ECO:0007669"/>
    <property type="project" value="TreeGrafter"/>
</dbReference>
<dbReference type="PANTHER" id="PTHR43918:SF4">
    <property type="entry name" value="CARBOXYLIC ESTER HYDROLASE"/>
    <property type="match status" value="1"/>
</dbReference>
<dbReference type="VEuPathDB" id="VectorBase:HLOH_062059"/>
<comment type="similarity">
    <text evidence="1">Belongs to the type-B carboxylesterase/lipase family.</text>
</comment>
<dbReference type="EMBL" id="JABSTR010000010">
    <property type="protein sequence ID" value="KAH9379474.1"/>
    <property type="molecule type" value="Genomic_DNA"/>
</dbReference>
<evidence type="ECO:0000256" key="1">
    <source>
        <dbReference type="ARBA" id="ARBA00005964"/>
    </source>
</evidence>
<comment type="caution">
    <text evidence="6">The sequence shown here is derived from an EMBL/GenBank/DDBJ whole genome shotgun (WGS) entry which is preliminary data.</text>
</comment>
<sequence length="272" mass="30560">MLFKRVICQSGGITTAGRAQDKNKLLQYSREFAQTIGCYNSSLDNNSSERFAGCLQSINASLLTVIDAQFQEQGHGLFNPIYGDDLLPVEPKLAEFPGDKDVIIGQVANEGTNFVYLSFRDTFSKLLPPRKVNKLEMIYFIRNMYGALTLPQTLQLQQAYMKDIAEYDYGALRQALIDIRGHSEVTCGSLDVASQACKFYRTERGRQRCVLLRNELRVLACSKEHPWVGMTHGDDFPFVFGRPFDKKGCAKGQALQLRNSSRCGATLRKEGM</sequence>
<dbReference type="GO" id="GO:0019695">
    <property type="term" value="P:choline metabolic process"/>
    <property type="evidence" value="ECO:0007669"/>
    <property type="project" value="TreeGrafter"/>
</dbReference>
<dbReference type="Pfam" id="PF00135">
    <property type="entry name" value="COesterase"/>
    <property type="match status" value="1"/>
</dbReference>
<organism evidence="6 7">
    <name type="scientific">Haemaphysalis longicornis</name>
    <name type="common">Bush tick</name>
    <dbReference type="NCBI Taxonomy" id="44386"/>
    <lineage>
        <taxon>Eukaryota</taxon>
        <taxon>Metazoa</taxon>
        <taxon>Ecdysozoa</taxon>
        <taxon>Arthropoda</taxon>
        <taxon>Chelicerata</taxon>
        <taxon>Arachnida</taxon>
        <taxon>Acari</taxon>
        <taxon>Parasitiformes</taxon>
        <taxon>Ixodida</taxon>
        <taxon>Ixodoidea</taxon>
        <taxon>Ixodidae</taxon>
        <taxon>Haemaphysalinae</taxon>
        <taxon>Haemaphysalis</taxon>
    </lineage>
</organism>
<protein>
    <recommendedName>
        <fullName evidence="5">Carboxylesterase type B domain-containing protein</fullName>
    </recommendedName>
</protein>
<evidence type="ECO:0000256" key="3">
    <source>
        <dbReference type="ARBA" id="ARBA00022801"/>
    </source>
</evidence>
<dbReference type="SUPFAM" id="SSF53474">
    <property type="entry name" value="alpha/beta-Hydrolases"/>
    <property type="match status" value="1"/>
</dbReference>
<dbReference type="GO" id="GO:0003990">
    <property type="term" value="F:acetylcholinesterase activity"/>
    <property type="evidence" value="ECO:0007669"/>
    <property type="project" value="TreeGrafter"/>
</dbReference>
<dbReference type="PANTHER" id="PTHR43918">
    <property type="entry name" value="ACETYLCHOLINESTERASE"/>
    <property type="match status" value="1"/>
</dbReference>
<dbReference type="InterPro" id="IPR002018">
    <property type="entry name" value="CarbesteraseB"/>
</dbReference>
<dbReference type="Gene3D" id="3.40.50.1820">
    <property type="entry name" value="alpha/beta hydrolase"/>
    <property type="match status" value="1"/>
</dbReference>
<evidence type="ECO:0000256" key="4">
    <source>
        <dbReference type="ARBA" id="ARBA00023180"/>
    </source>
</evidence>
<dbReference type="AlphaFoldDB" id="A0A9J6GVG2"/>
<evidence type="ECO:0000313" key="6">
    <source>
        <dbReference type="EMBL" id="KAH9379474.1"/>
    </source>
</evidence>
<proteinExistence type="inferred from homology"/>
<evidence type="ECO:0000313" key="7">
    <source>
        <dbReference type="Proteomes" id="UP000821853"/>
    </source>
</evidence>
<dbReference type="GO" id="GO:0005615">
    <property type="term" value="C:extracellular space"/>
    <property type="evidence" value="ECO:0007669"/>
    <property type="project" value="TreeGrafter"/>
</dbReference>
<dbReference type="GO" id="GO:0006581">
    <property type="term" value="P:acetylcholine catabolic process"/>
    <property type="evidence" value="ECO:0007669"/>
    <property type="project" value="TreeGrafter"/>
</dbReference>
<feature type="domain" description="Carboxylesterase type B" evidence="5">
    <location>
        <begin position="2"/>
        <end position="246"/>
    </location>
</feature>
<keyword evidence="7" id="KW-1185">Reference proteome</keyword>
<evidence type="ECO:0000256" key="2">
    <source>
        <dbReference type="ARBA" id="ARBA00022487"/>
    </source>
</evidence>
<keyword evidence="2" id="KW-0719">Serine esterase</keyword>
<dbReference type="OrthoDB" id="19653at2759"/>
<gene>
    <name evidence="6" type="ORF">HPB48_022825</name>
</gene>
<keyword evidence="3" id="KW-0378">Hydrolase</keyword>
<evidence type="ECO:0000259" key="5">
    <source>
        <dbReference type="Pfam" id="PF00135"/>
    </source>
</evidence>
<dbReference type="Proteomes" id="UP000821853">
    <property type="component" value="Chromosome 8"/>
</dbReference>
<reference evidence="6 7" key="1">
    <citation type="journal article" date="2020" name="Cell">
        <title>Large-Scale Comparative Analyses of Tick Genomes Elucidate Their Genetic Diversity and Vector Capacities.</title>
        <authorList>
            <consortium name="Tick Genome and Microbiome Consortium (TIGMIC)"/>
            <person name="Jia N."/>
            <person name="Wang J."/>
            <person name="Shi W."/>
            <person name="Du L."/>
            <person name="Sun Y."/>
            <person name="Zhan W."/>
            <person name="Jiang J.F."/>
            <person name="Wang Q."/>
            <person name="Zhang B."/>
            <person name="Ji P."/>
            <person name="Bell-Sakyi L."/>
            <person name="Cui X.M."/>
            <person name="Yuan T.T."/>
            <person name="Jiang B.G."/>
            <person name="Yang W.F."/>
            <person name="Lam T.T."/>
            <person name="Chang Q.C."/>
            <person name="Ding S.J."/>
            <person name="Wang X.J."/>
            <person name="Zhu J.G."/>
            <person name="Ruan X.D."/>
            <person name="Zhao L."/>
            <person name="Wei J.T."/>
            <person name="Ye R.Z."/>
            <person name="Que T.C."/>
            <person name="Du C.H."/>
            <person name="Zhou Y.H."/>
            <person name="Cheng J.X."/>
            <person name="Dai P.F."/>
            <person name="Guo W.B."/>
            <person name="Han X.H."/>
            <person name="Huang E.J."/>
            <person name="Li L.F."/>
            <person name="Wei W."/>
            <person name="Gao Y.C."/>
            <person name="Liu J.Z."/>
            <person name="Shao H.Z."/>
            <person name="Wang X."/>
            <person name="Wang C.C."/>
            <person name="Yang T.C."/>
            <person name="Huo Q.B."/>
            <person name="Li W."/>
            <person name="Chen H.Y."/>
            <person name="Chen S.E."/>
            <person name="Zhou L.G."/>
            <person name="Ni X.B."/>
            <person name="Tian J.H."/>
            <person name="Sheng Y."/>
            <person name="Liu T."/>
            <person name="Pan Y.S."/>
            <person name="Xia L.Y."/>
            <person name="Li J."/>
            <person name="Zhao F."/>
            <person name="Cao W.C."/>
        </authorList>
    </citation>
    <scope>NUCLEOTIDE SEQUENCE [LARGE SCALE GENOMIC DNA]</scope>
    <source>
        <strain evidence="6">HaeL-2018</strain>
    </source>
</reference>
<dbReference type="InterPro" id="IPR050654">
    <property type="entry name" value="AChE-related_enzymes"/>
</dbReference>